<dbReference type="AlphaFoldDB" id="A0A2M7G7S5"/>
<reference evidence="1 2" key="1">
    <citation type="submission" date="2017-09" db="EMBL/GenBank/DDBJ databases">
        <title>Depth-based differentiation of microbial function through sediment-hosted aquifers and enrichment of novel symbionts in the deep terrestrial subsurface.</title>
        <authorList>
            <person name="Probst A.J."/>
            <person name="Ladd B."/>
            <person name="Jarett J.K."/>
            <person name="Geller-Mcgrath D.E."/>
            <person name="Sieber C.M."/>
            <person name="Emerson J.B."/>
            <person name="Anantharaman K."/>
            <person name="Thomas B.C."/>
            <person name="Malmstrom R."/>
            <person name="Stieglmeier M."/>
            <person name="Klingl A."/>
            <person name="Woyke T."/>
            <person name="Ryan C.M."/>
            <person name="Banfield J.F."/>
        </authorList>
    </citation>
    <scope>NUCLEOTIDE SEQUENCE [LARGE SCALE GENOMIC DNA]</scope>
    <source>
        <strain evidence="1">CG17_big_fil_post_rev_8_21_14_2_50_48_46</strain>
    </source>
</reference>
<dbReference type="EMBL" id="PFFQ01000014">
    <property type="protein sequence ID" value="PIW18117.1"/>
    <property type="molecule type" value="Genomic_DNA"/>
</dbReference>
<protein>
    <submittedName>
        <fullName evidence="1">Uncharacterized protein</fullName>
    </submittedName>
</protein>
<name>A0A2M7G7S5_9BACT</name>
<proteinExistence type="predicted"/>
<organism evidence="1 2">
    <name type="scientific">bacterium (Candidatus Blackallbacteria) CG17_big_fil_post_rev_8_21_14_2_50_48_46</name>
    <dbReference type="NCBI Taxonomy" id="2014261"/>
    <lineage>
        <taxon>Bacteria</taxon>
        <taxon>Candidatus Blackallbacteria</taxon>
    </lineage>
</organism>
<gene>
    <name evidence="1" type="ORF">COW36_06195</name>
</gene>
<evidence type="ECO:0000313" key="2">
    <source>
        <dbReference type="Proteomes" id="UP000231019"/>
    </source>
</evidence>
<accession>A0A2M7G7S5</accession>
<comment type="caution">
    <text evidence="1">The sequence shown here is derived from an EMBL/GenBank/DDBJ whole genome shotgun (WGS) entry which is preliminary data.</text>
</comment>
<dbReference type="Proteomes" id="UP000231019">
    <property type="component" value="Unassembled WGS sequence"/>
</dbReference>
<evidence type="ECO:0000313" key="1">
    <source>
        <dbReference type="EMBL" id="PIW18117.1"/>
    </source>
</evidence>
<sequence>MSDLSPLGLDEALLKPLVQAGFDSPEALAAVSISALQTMGLSDAEIQVIFARVDFYLDRQANASLLCPALPEPCDFVEIDYLTLDSVLRAKLKQQGYRFLNELAFEEKPSLAVHFSNTEIFELERALVDFIDAYRYEKIRLIEV</sequence>